<evidence type="ECO:0000256" key="1">
    <source>
        <dbReference type="SAM" id="MobiDB-lite"/>
    </source>
</evidence>
<accession>A0A1N7IKM7</accession>
<dbReference type="InterPro" id="IPR021136">
    <property type="entry name" value="Flagellar_hook_control-like_C"/>
</dbReference>
<reference evidence="4" key="1">
    <citation type="submission" date="2017-01" db="EMBL/GenBank/DDBJ databases">
        <authorList>
            <person name="Varghese N."/>
            <person name="Submissions S."/>
        </authorList>
    </citation>
    <scope>NUCLEOTIDE SEQUENCE [LARGE SCALE GENOMIC DNA]</scope>
    <source>
        <strain evidence="4">DSM 23127</strain>
    </source>
</reference>
<feature type="compositionally biased region" description="Polar residues" evidence="1">
    <location>
        <begin position="9"/>
        <end position="24"/>
    </location>
</feature>
<proteinExistence type="predicted"/>
<organism evidence="3 4">
    <name type="scientific">Salimicrobium flavidum</name>
    <dbReference type="NCBI Taxonomy" id="570947"/>
    <lineage>
        <taxon>Bacteria</taxon>
        <taxon>Bacillati</taxon>
        <taxon>Bacillota</taxon>
        <taxon>Bacilli</taxon>
        <taxon>Bacillales</taxon>
        <taxon>Bacillaceae</taxon>
        <taxon>Salimicrobium</taxon>
    </lineage>
</organism>
<name>A0A1N7IKM7_9BACI</name>
<dbReference type="Gene3D" id="3.30.750.140">
    <property type="match status" value="1"/>
</dbReference>
<dbReference type="CDD" id="cd17470">
    <property type="entry name" value="T3SS_Flik_C"/>
    <property type="match status" value="1"/>
</dbReference>
<keyword evidence="4" id="KW-1185">Reference proteome</keyword>
<gene>
    <name evidence="3" type="ORF">SAMN05421687_101406</name>
</gene>
<feature type="region of interest" description="Disordered" evidence="1">
    <location>
        <begin position="449"/>
        <end position="501"/>
    </location>
</feature>
<evidence type="ECO:0000313" key="4">
    <source>
        <dbReference type="Proteomes" id="UP000187608"/>
    </source>
</evidence>
<feature type="region of interest" description="Disordered" evidence="1">
    <location>
        <begin position="1"/>
        <end position="26"/>
    </location>
</feature>
<dbReference type="STRING" id="570947.SAMN05421687_101406"/>
<feature type="compositionally biased region" description="Acidic residues" evidence="1">
    <location>
        <begin position="476"/>
        <end position="487"/>
    </location>
</feature>
<dbReference type="EMBL" id="FTOC01000001">
    <property type="protein sequence ID" value="SIS37639.1"/>
    <property type="molecule type" value="Genomic_DNA"/>
</dbReference>
<protein>
    <submittedName>
        <fullName evidence="3">Hook-length control protein FliK</fullName>
    </submittedName>
</protein>
<sequence length="501" mass="55241">MQMMGLLSGQVNGGKTLTSDSGKMSNKDKGFSTVISEMMTGGSGDDVKSLLKGEEGLNRLNSTGEKELVSKLKQLLEEIDANIKQVLKDALSFKNEMSTHGPGNDMTEDEVLANLLNKASSEELSVLGKLFSDNNKVTDANGTDHLASLLDKLETIIKESENTVSGEWKDLISKMNDLIKSSGDKQDNFLNQILTGASFPVDSQKAFVSPENRTGSTQGKLENLFQNFQQILRSAGEGKQLTNDQLKQVKEILMSYAKTSDGKSTATSLENFSGTKEEKALFQQLISNVNRKQQMPSAYNQQQISVKDISKWMAQATSNLTSEEVNGKQVGSEQKTTLAYQTPMTRVEQLVIKVDQQSSTPAQKQVFQQMQGMIQSSRMFTDKAGNQEMQIKLKPASLGEMTIKFTQLSGEMAVKIMVTSQAAKEMLEGNMQQLRHMFSPQQVVVEKTDQSLSQQFLSEEEAETSGEKEDTSSEQNLEEDGEDEENGSDTLSFSDILNEKV</sequence>
<evidence type="ECO:0000313" key="3">
    <source>
        <dbReference type="EMBL" id="SIS37639.1"/>
    </source>
</evidence>
<evidence type="ECO:0000259" key="2">
    <source>
        <dbReference type="Pfam" id="PF02120"/>
    </source>
</evidence>
<dbReference type="InterPro" id="IPR038610">
    <property type="entry name" value="FliK-like_C_sf"/>
</dbReference>
<dbReference type="Proteomes" id="UP000187608">
    <property type="component" value="Unassembled WGS sequence"/>
</dbReference>
<feature type="domain" description="Flagellar hook-length control protein-like C-terminal" evidence="2">
    <location>
        <begin position="380"/>
        <end position="454"/>
    </location>
</feature>
<dbReference type="Pfam" id="PF02120">
    <property type="entry name" value="Flg_hook"/>
    <property type="match status" value="1"/>
</dbReference>
<dbReference type="AlphaFoldDB" id="A0A1N7IKM7"/>